<dbReference type="Pfam" id="PF00722">
    <property type="entry name" value="Glyco_hydro_16"/>
    <property type="match status" value="1"/>
</dbReference>
<reference evidence="4 5" key="1">
    <citation type="submission" date="2018-08" db="EMBL/GenBank/DDBJ databases">
        <title>Mucilaginibacter sp. MYSH2.</title>
        <authorList>
            <person name="Seo T."/>
        </authorList>
    </citation>
    <scope>NUCLEOTIDE SEQUENCE [LARGE SCALE GENOMIC DNA]</scope>
    <source>
        <strain evidence="4 5">MYSH2</strain>
    </source>
</reference>
<evidence type="ECO:0000313" key="4">
    <source>
        <dbReference type="EMBL" id="RFZ94017.1"/>
    </source>
</evidence>
<name>A0A372NWV1_9SPHI</name>
<dbReference type="SUPFAM" id="SSF49899">
    <property type="entry name" value="Concanavalin A-like lectins/glucanases"/>
    <property type="match status" value="1"/>
</dbReference>
<dbReference type="GO" id="GO:0005975">
    <property type="term" value="P:carbohydrate metabolic process"/>
    <property type="evidence" value="ECO:0007669"/>
    <property type="project" value="InterPro"/>
</dbReference>
<evidence type="ECO:0000313" key="5">
    <source>
        <dbReference type="Proteomes" id="UP000264217"/>
    </source>
</evidence>
<comment type="similarity">
    <text evidence="1">Belongs to the glycosyl hydrolase 16 family.</text>
</comment>
<dbReference type="GO" id="GO:0004553">
    <property type="term" value="F:hydrolase activity, hydrolyzing O-glycosyl compounds"/>
    <property type="evidence" value="ECO:0007669"/>
    <property type="project" value="InterPro"/>
</dbReference>
<dbReference type="AlphaFoldDB" id="A0A372NWV1"/>
<evidence type="ECO:0000256" key="2">
    <source>
        <dbReference type="SAM" id="SignalP"/>
    </source>
</evidence>
<dbReference type="InterPro" id="IPR000757">
    <property type="entry name" value="Beta-glucanase-like"/>
</dbReference>
<dbReference type="RefSeq" id="WP_117389583.1">
    <property type="nucleotide sequence ID" value="NZ_QWDC01000001.1"/>
</dbReference>
<dbReference type="Gene3D" id="2.60.120.200">
    <property type="match status" value="1"/>
</dbReference>
<sequence>MRKNFYTAFISVSLIVILGQRTAAQDFFDDFNGTKLNSSYWKKENTKWGENPAKGTHGGVIPENVYVKDGNLVIRAHGNYYTGNIWGHGQKTKVGGVISSKRSFASGSYEVRAKICPQVGALSAFWTYYYKSDTANHEIDFEFPGRNQAPNTPEKSDITWGLMTSWRGVGDDMHKTTDMPFGNQADGQYHLYRIEWHTGSPTEKARVEWYYDNKLMTTAYDFVPDRASKFWVGIWFPYWIGRADFIVDYMYVDWIKIKEYKEPGDKPAK</sequence>
<feature type="domain" description="GH16" evidence="3">
    <location>
        <begin position="3"/>
        <end position="263"/>
    </location>
</feature>
<evidence type="ECO:0000259" key="3">
    <source>
        <dbReference type="PROSITE" id="PS51762"/>
    </source>
</evidence>
<gene>
    <name evidence="4" type="ORF">D0C36_00180</name>
</gene>
<dbReference type="CDD" id="cd00413">
    <property type="entry name" value="Glyco_hydrolase_16"/>
    <property type="match status" value="1"/>
</dbReference>
<dbReference type="PROSITE" id="PS51762">
    <property type="entry name" value="GH16_2"/>
    <property type="match status" value="1"/>
</dbReference>
<organism evidence="4 5">
    <name type="scientific">Mucilaginibacter conchicola</name>
    <dbReference type="NCBI Taxonomy" id="2303333"/>
    <lineage>
        <taxon>Bacteria</taxon>
        <taxon>Pseudomonadati</taxon>
        <taxon>Bacteroidota</taxon>
        <taxon>Sphingobacteriia</taxon>
        <taxon>Sphingobacteriales</taxon>
        <taxon>Sphingobacteriaceae</taxon>
        <taxon>Mucilaginibacter</taxon>
    </lineage>
</organism>
<feature type="signal peptide" evidence="2">
    <location>
        <begin position="1"/>
        <end position="23"/>
    </location>
</feature>
<keyword evidence="2" id="KW-0732">Signal</keyword>
<dbReference type="EMBL" id="QWDC01000001">
    <property type="protein sequence ID" value="RFZ94017.1"/>
    <property type="molecule type" value="Genomic_DNA"/>
</dbReference>
<comment type="caution">
    <text evidence="4">The sequence shown here is derived from an EMBL/GenBank/DDBJ whole genome shotgun (WGS) entry which is preliminary data.</text>
</comment>
<dbReference type="Proteomes" id="UP000264217">
    <property type="component" value="Unassembled WGS sequence"/>
</dbReference>
<dbReference type="InterPro" id="IPR013320">
    <property type="entry name" value="ConA-like_dom_sf"/>
</dbReference>
<dbReference type="OrthoDB" id="610585at2"/>
<accession>A0A372NWV1</accession>
<protein>
    <recommendedName>
        <fullName evidence="3">GH16 domain-containing protein</fullName>
    </recommendedName>
</protein>
<feature type="chain" id="PRO_5016763974" description="GH16 domain-containing protein" evidence="2">
    <location>
        <begin position="24"/>
        <end position="269"/>
    </location>
</feature>
<keyword evidence="5" id="KW-1185">Reference proteome</keyword>
<evidence type="ECO:0000256" key="1">
    <source>
        <dbReference type="ARBA" id="ARBA00006865"/>
    </source>
</evidence>
<proteinExistence type="inferred from homology"/>